<dbReference type="PANTHER" id="PTHR45947">
    <property type="entry name" value="SULFOQUINOVOSYL TRANSFERASE SQD2"/>
    <property type="match status" value="1"/>
</dbReference>
<feature type="domain" description="Glycosyltransferase subfamily 4-like N-terminal" evidence="2">
    <location>
        <begin position="27"/>
        <end position="198"/>
    </location>
</feature>
<evidence type="ECO:0000259" key="1">
    <source>
        <dbReference type="Pfam" id="PF00534"/>
    </source>
</evidence>
<dbReference type="InterPro" id="IPR001296">
    <property type="entry name" value="Glyco_trans_1"/>
</dbReference>
<dbReference type="Gene3D" id="3.40.50.2000">
    <property type="entry name" value="Glycogen Phosphorylase B"/>
    <property type="match status" value="2"/>
</dbReference>
<dbReference type="InterPro" id="IPR050194">
    <property type="entry name" value="Glycosyltransferase_grp1"/>
</dbReference>
<dbReference type="OrthoDB" id="258796at2"/>
<gene>
    <name evidence="3" type="ORF">D6201_02095</name>
</gene>
<dbReference type="AlphaFoldDB" id="A0A419RR95"/>
<dbReference type="GO" id="GO:0016757">
    <property type="term" value="F:glycosyltransferase activity"/>
    <property type="evidence" value="ECO:0007669"/>
    <property type="project" value="InterPro"/>
</dbReference>
<dbReference type="PANTHER" id="PTHR45947:SF15">
    <property type="entry name" value="TEICHURONIC ACID BIOSYNTHESIS GLYCOSYLTRANSFERASE TUAC-RELATED"/>
    <property type="match status" value="1"/>
</dbReference>
<feature type="domain" description="Glycosyl transferase family 1" evidence="1">
    <location>
        <begin position="214"/>
        <end position="373"/>
    </location>
</feature>
<dbReference type="Pfam" id="PF00534">
    <property type="entry name" value="Glycos_transf_1"/>
    <property type="match status" value="1"/>
</dbReference>
<evidence type="ECO:0000313" key="3">
    <source>
        <dbReference type="EMBL" id="RJY08308.1"/>
    </source>
</evidence>
<accession>A0A419RR95</accession>
<evidence type="ECO:0000313" key="4">
    <source>
        <dbReference type="Proteomes" id="UP000285232"/>
    </source>
</evidence>
<dbReference type="InterPro" id="IPR028098">
    <property type="entry name" value="Glyco_trans_4-like_N"/>
</dbReference>
<dbReference type="Pfam" id="PF13439">
    <property type="entry name" value="Glyco_transf_4"/>
    <property type="match status" value="1"/>
</dbReference>
<dbReference type="SUPFAM" id="SSF53756">
    <property type="entry name" value="UDP-Glycosyltransferase/glycogen phosphorylase"/>
    <property type="match status" value="1"/>
</dbReference>
<evidence type="ECO:0000259" key="2">
    <source>
        <dbReference type="Pfam" id="PF13439"/>
    </source>
</evidence>
<keyword evidence="3" id="KW-0808">Transferase</keyword>
<proteinExistence type="predicted"/>
<organism evidence="3 4">
    <name type="scientific">Aurantiacibacter aquimixticola</name>
    <dbReference type="NCBI Taxonomy" id="1958945"/>
    <lineage>
        <taxon>Bacteria</taxon>
        <taxon>Pseudomonadati</taxon>
        <taxon>Pseudomonadota</taxon>
        <taxon>Alphaproteobacteria</taxon>
        <taxon>Sphingomonadales</taxon>
        <taxon>Erythrobacteraceae</taxon>
        <taxon>Aurantiacibacter</taxon>
    </lineage>
</organism>
<reference evidence="3 4" key="1">
    <citation type="journal article" date="2017" name="Int. J. Syst. Evol. Microbiol.">
        <title>Erythrobacter aquimixticola sp. nov., isolated from the junction between the ocean and a freshwater spring.</title>
        <authorList>
            <person name="Park S."/>
            <person name="Jung Y.T."/>
            <person name="Choi S.J."/>
            <person name="Yoon J.H."/>
        </authorList>
    </citation>
    <scope>NUCLEOTIDE SEQUENCE [LARGE SCALE GENOMIC DNA]</scope>
    <source>
        <strain evidence="3 4">JSSK-14</strain>
    </source>
</reference>
<dbReference type="Proteomes" id="UP000285232">
    <property type="component" value="Unassembled WGS sequence"/>
</dbReference>
<comment type="caution">
    <text evidence="3">The sequence shown here is derived from an EMBL/GenBank/DDBJ whole genome shotgun (WGS) entry which is preliminary data.</text>
</comment>
<sequence length="393" mass="41592">MPRILSLATLYPNAAMPRFGTFVAGQMEALAARDGWDVTVINPIGVPPFPFGKYRALAAAAAVDGCEAGVAVHRPRFTLIPGIGGPVNPAMIASAVLPLARELHAARPFDLVDAQFFYPDGPAAMRIAMALGLPLSIKARGADISHWGGKGYALAKMRNAATQAAGLLAVSETLKHDMAAIGLQKEKITVHYTGLDRELFRVRNRAKQRRKAAEQFGLTLADGDRLVACVGALIPRKGQAIVLRALAGLPEVHCLFVGNGPDREMLEKLAYELDLAHRAHFLGSLDHGALPRVLAASEAMVLPSASEGLANAWVEALACGTPLVITDAGGARELVKHDSAGRIVERSAEAVALGLHDVLAAAYAPDRVAENATGFSWEANAVALADYYQRLLA</sequence>
<dbReference type="EMBL" id="RAHX01000001">
    <property type="protein sequence ID" value="RJY08308.1"/>
    <property type="molecule type" value="Genomic_DNA"/>
</dbReference>
<name>A0A419RR95_9SPHN</name>
<protein>
    <submittedName>
        <fullName evidence="3">Glycosyltransferase family 4 protein</fullName>
    </submittedName>
</protein>
<keyword evidence="4" id="KW-1185">Reference proteome</keyword>
<dbReference type="RefSeq" id="WP_120047195.1">
    <property type="nucleotide sequence ID" value="NZ_RAHX01000001.1"/>
</dbReference>